<evidence type="ECO:0000256" key="3">
    <source>
        <dbReference type="ARBA" id="ARBA00023235"/>
    </source>
</evidence>
<feature type="active site" description="Proton donor" evidence="5">
    <location>
        <position position="149"/>
    </location>
</feature>
<evidence type="ECO:0000256" key="5">
    <source>
        <dbReference type="PIRSR" id="PIRSR005096-1"/>
    </source>
</evidence>
<dbReference type="CDD" id="cd09019">
    <property type="entry name" value="galactose_mutarotase_like"/>
    <property type="match status" value="1"/>
</dbReference>
<evidence type="ECO:0000313" key="9">
    <source>
        <dbReference type="Proteomes" id="UP000315889"/>
    </source>
</evidence>
<keyword evidence="4" id="KW-0119">Carbohydrate metabolism</keyword>
<evidence type="ECO:0000256" key="4">
    <source>
        <dbReference type="ARBA" id="ARBA00023277"/>
    </source>
</evidence>
<dbReference type="PANTHER" id="PTHR10091">
    <property type="entry name" value="ALDOSE-1-EPIMERASE"/>
    <property type="match status" value="1"/>
</dbReference>
<evidence type="ECO:0000256" key="6">
    <source>
        <dbReference type="PIRSR" id="PIRSR005096-2"/>
    </source>
</evidence>
<dbReference type="InterPro" id="IPR014718">
    <property type="entry name" value="GH-type_carb-bd"/>
</dbReference>
<comment type="pathway">
    <text evidence="1">Carbohydrate metabolism; hexose metabolism.</text>
</comment>
<accession>A0A520MB66</accession>
<evidence type="ECO:0000256" key="2">
    <source>
        <dbReference type="ARBA" id="ARBA00006206"/>
    </source>
</evidence>
<feature type="binding site" evidence="7">
    <location>
        <begin position="52"/>
        <end position="53"/>
    </location>
    <ligand>
        <name>beta-D-galactose</name>
        <dbReference type="ChEBI" id="CHEBI:27667"/>
    </ligand>
</feature>
<dbReference type="Pfam" id="PF01263">
    <property type="entry name" value="Aldose_epim"/>
    <property type="match status" value="1"/>
</dbReference>
<dbReference type="InterPro" id="IPR047215">
    <property type="entry name" value="Galactose_mutarotase-like"/>
</dbReference>
<dbReference type="UniPathway" id="UPA00242"/>
<dbReference type="PANTHER" id="PTHR10091:SF0">
    <property type="entry name" value="GALACTOSE MUTAROTASE"/>
    <property type="match status" value="1"/>
</dbReference>
<dbReference type="GO" id="GO:0030246">
    <property type="term" value="F:carbohydrate binding"/>
    <property type="evidence" value="ECO:0007669"/>
    <property type="project" value="InterPro"/>
</dbReference>
<proteinExistence type="inferred from homology"/>
<dbReference type="GO" id="GO:0006006">
    <property type="term" value="P:glucose metabolic process"/>
    <property type="evidence" value="ECO:0007669"/>
    <property type="project" value="TreeGrafter"/>
</dbReference>
<dbReference type="GO" id="GO:0033499">
    <property type="term" value="P:galactose catabolic process via UDP-galactose, Leloir pathway"/>
    <property type="evidence" value="ECO:0007669"/>
    <property type="project" value="TreeGrafter"/>
</dbReference>
<evidence type="ECO:0000256" key="1">
    <source>
        <dbReference type="ARBA" id="ARBA00005028"/>
    </source>
</evidence>
<dbReference type="EMBL" id="SHBP01000029">
    <property type="protein sequence ID" value="RZO18475.1"/>
    <property type="molecule type" value="Genomic_DNA"/>
</dbReference>
<evidence type="ECO:0000256" key="7">
    <source>
        <dbReference type="PIRSR" id="PIRSR005096-3"/>
    </source>
</evidence>
<keyword evidence="3" id="KW-0413">Isomerase</keyword>
<dbReference type="SUPFAM" id="SSF74650">
    <property type="entry name" value="Galactose mutarotase-like"/>
    <property type="match status" value="1"/>
</dbReference>
<dbReference type="GO" id="GO:0005737">
    <property type="term" value="C:cytoplasm"/>
    <property type="evidence" value="ECO:0007669"/>
    <property type="project" value="TreeGrafter"/>
</dbReference>
<organism evidence="8 9">
    <name type="scientific">SAR92 clade bacterium</name>
    <dbReference type="NCBI Taxonomy" id="2315479"/>
    <lineage>
        <taxon>Bacteria</taxon>
        <taxon>Pseudomonadati</taxon>
        <taxon>Pseudomonadota</taxon>
        <taxon>Gammaproteobacteria</taxon>
        <taxon>Cellvibrionales</taxon>
        <taxon>Porticoccaceae</taxon>
        <taxon>SAR92 clade</taxon>
    </lineage>
</organism>
<comment type="caution">
    <text evidence="8">The sequence shown here is derived from an EMBL/GenBank/DDBJ whole genome shotgun (WGS) entry which is preliminary data.</text>
</comment>
<dbReference type="AlphaFoldDB" id="A0A520MB66"/>
<dbReference type="PIRSF" id="PIRSF005096">
    <property type="entry name" value="GALM"/>
    <property type="match status" value="1"/>
</dbReference>
<feature type="binding site" evidence="7">
    <location>
        <begin position="149"/>
        <end position="151"/>
    </location>
    <ligand>
        <name>beta-D-galactose</name>
        <dbReference type="ChEBI" id="CHEBI:27667"/>
    </ligand>
</feature>
<dbReference type="InterPro" id="IPR008183">
    <property type="entry name" value="Aldose_1/G6P_1-epimerase"/>
</dbReference>
<dbReference type="Proteomes" id="UP000315889">
    <property type="component" value="Unassembled WGS sequence"/>
</dbReference>
<dbReference type="GO" id="GO:0004034">
    <property type="term" value="F:aldose 1-epimerase activity"/>
    <property type="evidence" value="ECO:0007669"/>
    <property type="project" value="TreeGrafter"/>
</dbReference>
<reference evidence="8 9" key="1">
    <citation type="submission" date="2019-02" db="EMBL/GenBank/DDBJ databases">
        <title>Prokaryotic population dynamics and viral predation in marine succession experiment using metagenomics: the confinement effect.</title>
        <authorList>
            <person name="Haro-Moreno J.M."/>
            <person name="Rodriguez-Valera F."/>
            <person name="Lopez-Perez M."/>
        </authorList>
    </citation>
    <scope>NUCLEOTIDE SEQUENCE [LARGE SCALE GENOMIC DNA]</scope>
    <source>
        <strain evidence="8">MED-G170</strain>
    </source>
</reference>
<comment type="similarity">
    <text evidence="2">Belongs to the aldose epimerase family.</text>
</comment>
<sequence length="309" mass="34498">MTATFLNFGARLVSIKLPTNSDLKEMLVGYEKHEDYLMDPYFLGAICGRVCNRISRASISLKGVDYKLDANDGLHCLHGGRGGFSQKFWTIEHQCESKVVFSLLSPHLDQGFPGELFIRVTYHLRDNDALAVEISALASSLTAVNITFHPYFNLGEPTNKNLQLTLNSASFLARDNDGIPTGREVCTSELGVDLAQSIKVSDFYQNSCYPQIDDEQGIDHCFVLKKNNRKKPDAMLASDLTGVTLEIYSNQIAMQVYSGHFLISPLRSYAGICLEPQGYTDAVNRPRFPSILIDSDQVYRHTSLFEFSS</sequence>
<feature type="active site" description="Proton acceptor" evidence="5">
    <location>
        <position position="275"/>
    </location>
</feature>
<dbReference type="InterPro" id="IPR011013">
    <property type="entry name" value="Gal_mutarotase_sf_dom"/>
</dbReference>
<protein>
    <submittedName>
        <fullName evidence="8">Galactose mutarotase</fullName>
    </submittedName>
</protein>
<dbReference type="InterPro" id="IPR015443">
    <property type="entry name" value="Aldose_1-epimerase"/>
</dbReference>
<gene>
    <name evidence="8" type="ORF">EVB03_09835</name>
</gene>
<feature type="binding site" evidence="6">
    <location>
        <position position="219"/>
    </location>
    <ligand>
        <name>beta-D-galactose</name>
        <dbReference type="ChEBI" id="CHEBI:27667"/>
    </ligand>
</feature>
<evidence type="ECO:0000313" key="8">
    <source>
        <dbReference type="EMBL" id="RZO18475.1"/>
    </source>
</evidence>
<dbReference type="Gene3D" id="2.70.98.10">
    <property type="match status" value="1"/>
</dbReference>
<name>A0A520MB66_9GAMM</name>